<organism evidence="2 3">
    <name type="scientific">Nocardiopsis terrae</name>
    <dbReference type="NCBI Taxonomy" id="372655"/>
    <lineage>
        <taxon>Bacteria</taxon>
        <taxon>Bacillati</taxon>
        <taxon>Actinomycetota</taxon>
        <taxon>Actinomycetes</taxon>
        <taxon>Streptosporangiales</taxon>
        <taxon>Nocardiopsidaceae</taxon>
        <taxon>Nocardiopsis</taxon>
    </lineage>
</organism>
<dbReference type="PANTHER" id="PTHR30336:SF6">
    <property type="entry name" value="INTEGRAL MEMBRANE PROTEIN"/>
    <property type="match status" value="1"/>
</dbReference>
<dbReference type="RefSeq" id="WP_191274901.1">
    <property type="nucleotide sequence ID" value="NZ_BMXJ01000008.1"/>
</dbReference>
<name>A0ABR9HKR7_9ACTN</name>
<dbReference type="InterPro" id="IPR051599">
    <property type="entry name" value="Cell_Envelope_Assoc"/>
</dbReference>
<protein>
    <submittedName>
        <fullName evidence="2">Vancomycin permeability regulator SanA</fullName>
    </submittedName>
</protein>
<dbReference type="Proteomes" id="UP000598217">
    <property type="component" value="Unassembled WGS sequence"/>
</dbReference>
<evidence type="ECO:0000313" key="2">
    <source>
        <dbReference type="EMBL" id="MBE1459616.1"/>
    </source>
</evidence>
<dbReference type="PANTHER" id="PTHR30336">
    <property type="entry name" value="INNER MEMBRANE PROTEIN, PROBABLE PERMEASE"/>
    <property type="match status" value="1"/>
</dbReference>
<feature type="domain" description="DUF218" evidence="1">
    <location>
        <begin position="42"/>
        <end position="157"/>
    </location>
</feature>
<dbReference type="Pfam" id="PF02698">
    <property type="entry name" value="DUF218"/>
    <property type="match status" value="1"/>
</dbReference>
<comment type="caution">
    <text evidence="2">The sequence shown here is derived from an EMBL/GenBank/DDBJ whole genome shotgun (WGS) entry which is preliminary data.</text>
</comment>
<reference evidence="2 3" key="1">
    <citation type="submission" date="2020-10" db="EMBL/GenBank/DDBJ databases">
        <title>Sequencing the genomes of 1000 actinobacteria strains.</title>
        <authorList>
            <person name="Klenk H.-P."/>
        </authorList>
    </citation>
    <scope>NUCLEOTIDE SEQUENCE [LARGE SCALE GENOMIC DNA]</scope>
    <source>
        <strain evidence="2 3">DSM 45157</strain>
    </source>
</reference>
<evidence type="ECO:0000313" key="3">
    <source>
        <dbReference type="Proteomes" id="UP000598217"/>
    </source>
</evidence>
<sequence length="206" mass="21719">MGMWIAAVGAGACALGLGPFAWTYLASTGRRGTVDTVPHRPVAVVLGAAAWSDGPSPLLARRLDLAVRLVAAGKVDRVLVSGDNREVSRRETDTMTDYLVEQGVPAELVTADPHGYRTWDTCVRVRELYGVDAATMVTQSFHLPRTVSLARAAGIDAVGVGDPSLGSRRRSTLIGYARELGAAAKALRDAVLRPAPANGELTDKDA</sequence>
<gene>
    <name evidence="2" type="ORF">H4W79_003830</name>
</gene>
<evidence type="ECO:0000259" key="1">
    <source>
        <dbReference type="Pfam" id="PF02698"/>
    </source>
</evidence>
<dbReference type="CDD" id="cd06259">
    <property type="entry name" value="YdcF-like"/>
    <property type="match status" value="1"/>
</dbReference>
<keyword evidence="3" id="KW-1185">Reference proteome</keyword>
<dbReference type="InterPro" id="IPR003848">
    <property type="entry name" value="DUF218"/>
</dbReference>
<dbReference type="EMBL" id="JADBDY010000001">
    <property type="protein sequence ID" value="MBE1459616.1"/>
    <property type="molecule type" value="Genomic_DNA"/>
</dbReference>
<proteinExistence type="predicted"/>
<accession>A0ABR9HKR7</accession>